<accession>A0A915CYC4</accession>
<protein>
    <submittedName>
        <fullName evidence="2">Uncharacterized protein</fullName>
    </submittedName>
</protein>
<reference evidence="2" key="1">
    <citation type="submission" date="2022-11" db="UniProtKB">
        <authorList>
            <consortium name="WormBaseParasite"/>
        </authorList>
    </citation>
    <scope>IDENTIFICATION</scope>
</reference>
<evidence type="ECO:0000313" key="2">
    <source>
        <dbReference type="WBParaSite" id="jg13573"/>
    </source>
</evidence>
<organism evidence="1 2">
    <name type="scientific">Ditylenchus dipsaci</name>
    <dbReference type="NCBI Taxonomy" id="166011"/>
    <lineage>
        <taxon>Eukaryota</taxon>
        <taxon>Metazoa</taxon>
        <taxon>Ecdysozoa</taxon>
        <taxon>Nematoda</taxon>
        <taxon>Chromadorea</taxon>
        <taxon>Rhabditida</taxon>
        <taxon>Tylenchina</taxon>
        <taxon>Tylenchomorpha</taxon>
        <taxon>Sphaerularioidea</taxon>
        <taxon>Anguinidae</taxon>
        <taxon>Anguininae</taxon>
        <taxon>Ditylenchus</taxon>
    </lineage>
</organism>
<proteinExistence type="predicted"/>
<evidence type="ECO:0000313" key="1">
    <source>
        <dbReference type="Proteomes" id="UP000887574"/>
    </source>
</evidence>
<keyword evidence="1" id="KW-1185">Reference proteome</keyword>
<dbReference type="WBParaSite" id="jg13573">
    <property type="protein sequence ID" value="jg13573"/>
    <property type="gene ID" value="jg13573"/>
</dbReference>
<dbReference type="Proteomes" id="UP000887574">
    <property type="component" value="Unplaced"/>
</dbReference>
<sequence length="163" mass="19155">MRDDISSRSLKKWNSTANALRKRMDDKGTSNWVHQVVIVEPFYTESDYYFEGFNCHRSDCIWGLNRFSPASYMVKRFLKLQRSSEALTSFSMWNRNEDAIKKVVKKYGGAFDDPQVFGFGAAGATERTYQMDVPFLHSVSHWYNAKGSFDDPEHYELFFYYSR</sequence>
<name>A0A915CYC4_9BILA</name>
<dbReference type="AlphaFoldDB" id="A0A915CYC4"/>